<comment type="caution">
    <text evidence="7">The sequence shown here is derived from an EMBL/GenBank/DDBJ whole genome shotgun (WGS) entry which is preliminary data.</text>
</comment>
<evidence type="ECO:0000256" key="4">
    <source>
        <dbReference type="RuleBase" id="RU361161"/>
    </source>
</evidence>
<dbReference type="PRINTS" id="PR00133">
    <property type="entry name" value="GLHYDRLASE3"/>
</dbReference>
<dbReference type="SMART" id="SM01217">
    <property type="entry name" value="Fn3_like"/>
    <property type="match status" value="1"/>
</dbReference>
<dbReference type="InterPro" id="IPR008979">
    <property type="entry name" value="Galactose-bd-like_sf"/>
</dbReference>
<dbReference type="CDD" id="cd04084">
    <property type="entry name" value="CBM6_xylanase-like"/>
    <property type="match status" value="1"/>
</dbReference>
<dbReference type="SUPFAM" id="SSF49785">
    <property type="entry name" value="Galactose-binding domain-like"/>
    <property type="match status" value="1"/>
</dbReference>
<proteinExistence type="inferred from homology"/>
<evidence type="ECO:0000313" key="7">
    <source>
        <dbReference type="EMBL" id="MFD1887353.1"/>
    </source>
</evidence>
<dbReference type="InterPro" id="IPR002772">
    <property type="entry name" value="Glyco_hydro_3_C"/>
</dbReference>
<dbReference type="InterPro" id="IPR013783">
    <property type="entry name" value="Ig-like_fold"/>
</dbReference>
<dbReference type="PANTHER" id="PTHR42721">
    <property type="entry name" value="SUGAR HYDROLASE-RELATED"/>
    <property type="match status" value="1"/>
</dbReference>
<dbReference type="Pfam" id="PF00933">
    <property type="entry name" value="Glyco_hydro_3"/>
    <property type="match status" value="1"/>
</dbReference>
<dbReference type="Pfam" id="PF03422">
    <property type="entry name" value="CBM_6"/>
    <property type="match status" value="1"/>
</dbReference>
<dbReference type="SUPFAM" id="SSF52279">
    <property type="entry name" value="Beta-D-glucan exohydrolase, C-terminal domain"/>
    <property type="match status" value="1"/>
</dbReference>
<dbReference type="InterPro" id="IPR036962">
    <property type="entry name" value="Glyco_hydro_3_N_sf"/>
</dbReference>
<dbReference type="SUPFAM" id="SSF51445">
    <property type="entry name" value="(Trans)glycosidases"/>
    <property type="match status" value="1"/>
</dbReference>
<evidence type="ECO:0000256" key="3">
    <source>
        <dbReference type="ARBA" id="ARBA00022801"/>
    </source>
</evidence>
<dbReference type="SMART" id="SM00606">
    <property type="entry name" value="CBD_IV"/>
    <property type="match status" value="1"/>
</dbReference>
<dbReference type="InterPro" id="IPR017853">
    <property type="entry name" value="GH"/>
</dbReference>
<comment type="similarity">
    <text evidence="1 4">Belongs to the glycosyl hydrolase 3 family.</text>
</comment>
<dbReference type="Gene3D" id="3.40.50.1700">
    <property type="entry name" value="Glycoside hydrolase family 3 C-terminal domain"/>
    <property type="match status" value="1"/>
</dbReference>
<accession>A0ABW4RMB7</accession>
<name>A0ABW4RMB7_9BACL</name>
<keyword evidence="4" id="KW-0326">Glycosidase</keyword>
<evidence type="ECO:0000313" key="8">
    <source>
        <dbReference type="Proteomes" id="UP001597233"/>
    </source>
</evidence>
<reference evidence="8" key="1">
    <citation type="journal article" date="2019" name="Int. J. Syst. Evol. Microbiol.">
        <title>The Global Catalogue of Microorganisms (GCM) 10K type strain sequencing project: providing services to taxonomists for standard genome sequencing and annotation.</title>
        <authorList>
            <consortium name="The Broad Institute Genomics Platform"/>
            <consortium name="The Broad Institute Genome Sequencing Center for Infectious Disease"/>
            <person name="Wu L."/>
            <person name="Ma J."/>
        </authorList>
    </citation>
    <scope>NUCLEOTIDE SEQUENCE [LARGE SCALE GENOMIC DNA]</scope>
    <source>
        <strain evidence="8">CCUG 54950</strain>
    </source>
</reference>
<dbReference type="InterPro" id="IPR044993">
    <property type="entry name" value="BXL"/>
</dbReference>
<sequence>MAKTTPYPFQDHTLELDHRVTDLVSRLTEEEKIESMLQYQPAVERLGVQAYKHGTEAAHGIAWLGEATYFPQPVGLACTWDAELMQRIGTVISDEARVMYKRNPEVHGLTLWAPTVDMERDPRWGRNEEAYGEDPYLTGELASKLVQGIQGDHPVYLKAVATLKHFLGNNNEVDRGAGSSSIDPRNMREYYLKAFERPFVQGQAKSMMTAYNSINGIPALMHPLVHEVVKEEWNMDGFIVSDAGDVMGIMRDHGYYDSHTPGVAASIKAGIDSITDDPDLSKAALREALEQGLLDWNDIDTALHNTFRVRFMLGEFDPDELNPYATIGEESMMTEQAKATAAEATRKSVVLLKNDNFTLPLSDKATSSVALIGELGGTVYRDWYSGTLPYAVTAVEAIRSKVAGNVHYADGNDRIRLRAANGELLSVRADGSIGTQTAEYDAANANMTVDSQPPSERFILSDWGYDSYCLRCEATGMYVAADDEQQRIATATDEVYGWFAKEVLRLIEQPDGHIGIRTWNGRELYWDQTDGTIRIAEGEHRYPPVQADWQIPAATRAAVNKTQGNVSVEDVAPSSIIPSTAATASERAAETFHFKKEVLEDGVQHAIQLARDAETAIVFVGNHPLINGKEEVDRPGLELAASQLRLVQEVYAVNPNTVVVVVGSYPFTMDWIQEHIPAIVYITHAGPELGNAIADVLYGDYAPAGRLNMTWYRSVEQLGNLLDYDMIRSGRTYQYFTGDVLYPFGHGLTYSPMNYSELELSADTLETEDLLTIHVTIQNEGGLDSDEVVQLYTRNEQSRVKQPLQTLRAFQRVHIKAGESVQIQLQLPIQELAFWDVTRHQYVVETGTYRMLVGSSSSDIRLEANIQINGEIIPPRDPYQTIRAENYDNYTAIQLVEAGDGSAATEAIDEQAWLLYDDMNFTAGASSITARIGSGAESAGVRVYVGKTDSEPVAILSASIKGEHTRSTSATDTTHVADAAYVTYTTATVNWHEVTADLHHLSGLQSIYLVPSKGTRISEFRFHSAKS</sequence>
<gene>
    <name evidence="7" type="ORF">ACFSC9_17805</name>
</gene>
<dbReference type="Proteomes" id="UP001597233">
    <property type="component" value="Unassembled WGS sequence"/>
</dbReference>
<keyword evidence="2" id="KW-0732">Signal</keyword>
<keyword evidence="3 4" id="KW-0378">Hydrolase</keyword>
<dbReference type="InterPro" id="IPR036881">
    <property type="entry name" value="Glyco_hydro_3_C_sf"/>
</dbReference>
<evidence type="ECO:0000256" key="1">
    <source>
        <dbReference type="ARBA" id="ARBA00005336"/>
    </source>
</evidence>
<dbReference type="CDD" id="cd23343">
    <property type="entry name" value="beta-trefoil_FSCN_BglX-like"/>
    <property type="match status" value="1"/>
</dbReference>
<dbReference type="Gene3D" id="2.60.120.260">
    <property type="entry name" value="Galactose-binding domain-like"/>
    <property type="match status" value="1"/>
</dbReference>
<evidence type="ECO:0000259" key="6">
    <source>
        <dbReference type="SMART" id="SM01217"/>
    </source>
</evidence>
<keyword evidence="8" id="KW-1185">Reference proteome</keyword>
<dbReference type="Pfam" id="PF14310">
    <property type="entry name" value="Fn3-like"/>
    <property type="match status" value="1"/>
</dbReference>
<dbReference type="SUPFAM" id="SSF50405">
    <property type="entry name" value="Actin-crosslinking proteins"/>
    <property type="match status" value="1"/>
</dbReference>
<dbReference type="RefSeq" id="WP_347325155.1">
    <property type="nucleotide sequence ID" value="NZ_JBCGUH010000005.1"/>
</dbReference>
<dbReference type="Gene3D" id="2.60.40.10">
    <property type="entry name" value="Immunoglobulins"/>
    <property type="match status" value="1"/>
</dbReference>
<protein>
    <submittedName>
        <fullName evidence="7">Glycoside hydrolase family 3 C-terminal domain-containing protein</fullName>
    </submittedName>
</protein>
<feature type="domain" description="Cellulose binding type IV" evidence="5">
    <location>
        <begin position="875"/>
        <end position="1024"/>
    </location>
</feature>
<dbReference type="Gene3D" id="3.20.20.300">
    <property type="entry name" value="Glycoside hydrolase, family 3, N-terminal domain"/>
    <property type="match status" value="1"/>
</dbReference>
<dbReference type="Gene3D" id="2.60.120.380">
    <property type="match status" value="1"/>
</dbReference>
<dbReference type="InterPro" id="IPR001764">
    <property type="entry name" value="Glyco_hydro_3_N"/>
</dbReference>
<dbReference type="InterPro" id="IPR006584">
    <property type="entry name" value="Cellulose-bd_IV"/>
</dbReference>
<organism evidence="7 8">
    <name type="scientific">Paenibacillus wenxiniae</name>
    <dbReference type="NCBI Taxonomy" id="1636843"/>
    <lineage>
        <taxon>Bacteria</taxon>
        <taxon>Bacillati</taxon>
        <taxon>Bacillota</taxon>
        <taxon>Bacilli</taxon>
        <taxon>Bacillales</taxon>
        <taxon>Paenibacillaceae</taxon>
        <taxon>Paenibacillus</taxon>
    </lineage>
</organism>
<dbReference type="PANTHER" id="PTHR42721:SF3">
    <property type="entry name" value="BETA-D-XYLOSIDASE 5-RELATED"/>
    <property type="match status" value="1"/>
</dbReference>
<feature type="domain" description="Fibronectin type III-like" evidence="6">
    <location>
        <begin position="787"/>
        <end position="857"/>
    </location>
</feature>
<evidence type="ECO:0000259" key="5">
    <source>
        <dbReference type="SMART" id="SM00606"/>
    </source>
</evidence>
<dbReference type="Pfam" id="PF01915">
    <property type="entry name" value="Glyco_hydro_3_C"/>
    <property type="match status" value="1"/>
</dbReference>
<dbReference type="InterPro" id="IPR008999">
    <property type="entry name" value="Actin-crosslinking"/>
</dbReference>
<dbReference type="GO" id="GO:0016787">
    <property type="term" value="F:hydrolase activity"/>
    <property type="evidence" value="ECO:0007669"/>
    <property type="project" value="UniProtKB-KW"/>
</dbReference>
<dbReference type="PROSITE" id="PS00775">
    <property type="entry name" value="GLYCOSYL_HYDROL_F3"/>
    <property type="match status" value="1"/>
</dbReference>
<evidence type="ECO:0000256" key="2">
    <source>
        <dbReference type="ARBA" id="ARBA00022729"/>
    </source>
</evidence>
<dbReference type="InterPro" id="IPR026891">
    <property type="entry name" value="Fn3-like"/>
</dbReference>
<dbReference type="EMBL" id="JBHUEH010000023">
    <property type="protein sequence ID" value="MFD1887353.1"/>
    <property type="molecule type" value="Genomic_DNA"/>
</dbReference>
<dbReference type="InterPro" id="IPR005084">
    <property type="entry name" value="CBM6"/>
</dbReference>
<dbReference type="InterPro" id="IPR019800">
    <property type="entry name" value="Glyco_hydro_3_AS"/>
</dbReference>